<protein>
    <submittedName>
        <fullName evidence="2">Uncharacterized protein</fullName>
    </submittedName>
</protein>
<evidence type="ECO:0000256" key="1">
    <source>
        <dbReference type="SAM" id="Phobius"/>
    </source>
</evidence>
<gene>
    <name evidence="2" type="ORF">MNBD_NITROSPINAE04-1683</name>
</gene>
<name>A0A3B1CEJ9_9ZZZZ</name>
<accession>A0A3B1CEJ9</accession>
<dbReference type="AlphaFoldDB" id="A0A3B1CEJ9"/>
<dbReference type="EMBL" id="UOGA01000087">
    <property type="protein sequence ID" value="VAX17175.1"/>
    <property type="molecule type" value="Genomic_DNA"/>
</dbReference>
<organism evidence="2">
    <name type="scientific">hydrothermal vent metagenome</name>
    <dbReference type="NCBI Taxonomy" id="652676"/>
    <lineage>
        <taxon>unclassified sequences</taxon>
        <taxon>metagenomes</taxon>
        <taxon>ecological metagenomes</taxon>
    </lineage>
</organism>
<keyword evidence="1" id="KW-0812">Transmembrane</keyword>
<proteinExistence type="predicted"/>
<reference evidence="2" key="1">
    <citation type="submission" date="2018-06" db="EMBL/GenBank/DDBJ databases">
        <authorList>
            <person name="Zhirakovskaya E."/>
        </authorList>
    </citation>
    <scope>NUCLEOTIDE SEQUENCE</scope>
</reference>
<feature type="transmembrane region" description="Helical" evidence="1">
    <location>
        <begin position="6"/>
        <end position="26"/>
    </location>
</feature>
<keyword evidence="1" id="KW-1133">Transmembrane helix</keyword>
<keyword evidence="1" id="KW-0472">Membrane</keyword>
<sequence>MKTVDIWIVAVIVACCVVAPLIVYAVKKRKDAK</sequence>
<evidence type="ECO:0000313" key="2">
    <source>
        <dbReference type="EMBL" id="VAX17175.1"/>
    </source>
</evidence>